<dbReference type="Pfam" id="PF02645">
    <property type="entry name" value="DegV"/>
    <property type="match status" value="1"/>
</dbReference>
<accession>A0A1M6MEW4</accession>
<dbReference type="EMBL" id="FRAC01000007">
    <property type="protein sequence ID" value="SHJ81893.1"/>
    <property type="molecule type" value="Genomic_DNA"/>
</dbReference>
<dbReference type="PANTHER" id="PTHR33434">
    <property type="entry name" value="DEGV DOMAIN-CONTAINING PROTEIN DR_1986-RELATED"/>
    <property type="match status" value="1"/>
</dbReference>
<comment type="function">
    <text evidence="1">May bind long-chain fatty acids, such as palmitate, and may play a role in lipid transport or fatty acid metabolism.</text>
</comment>
<evidence type="ECO:0000256" key="1">
    <source>
        <dbReference type="ARBA" id="ARBA00003238"/>
    </source>
</evidence>
<dbReference type="Gene3D" id="3.30.1180.10">
    <property type="match status" value="1"/>
</dbReference>
<dbReference type="InterPro" id="IPR043168">
    <property type="entry name" value="DegV_C"/>
</dbReference>
<dbReference type="Gene3D" id="3.40.50.10170">
    <property type="match status" value="1"/>
</dbReference>
<keyword evidence="2" id="KW-0446">Lipid-binding</keyword>
<dbReference type="GO" id="GO:0008289">
    <property type="term" value="F:lipid binding"/>
    <property type="evidence" value="ECO:0007669"/>
    <property type="project" value="UniProtKB-KW"/>
</dbReference>
<evidence type="ECO:0000256" key="2">
    <source>
        <dbReference type="ARBA" id="ARBA00023121"/>
    </source>
</evidence>
<dbReference type="Proteomes" id="UP000184386">
    <property type="component" value="Unassembled WGS sequence"/>
</dbReference>
<dbReference type="InterPro" id="IPR050270">
    <property type="entry name" value="DegV_domain_contain"/>
</dbReference>
<dbReference type="SUPFAM" id="SSF82549">
    <property type="entry name" value="DAK1/DegV-like"/>
    <property type="match status" value="1"/>
</dbReference>
<dbReference type="AlphaFoldDB" id="A0A1M6MEW4"/>
<evidence type="ECO:0000313" key="4">
    <source>
        <dbReference type="Proteomes" id="UP000184386"/>
    </source>
</evidence>
<proteinExistence type="predicted"/>
<dbReference type="NCBIfam" id="TIGR00762">
    <property type="entry name" value="DegV"/>
    <property type="match status" value="1"/>
</dbReference>
<reference evidence="3 4" key="1">
    <citation type="submission" date="2016-11" db="EMBL/GenBank/DDBJ databases">
        <authorList>
            <person name="Jaros S."/>
            <person name="Januszkiewicz K."/>
            <person name="Wedrychowicz H."/>
        </authorList>
    </citation>
    <scope>NUCLEOTIDE SEQUENCE [LARGE SCALE GENOMIC DNA]</scope>
    <source>
        <strain evidence="3 4">DSM 15929</strain>
    </source>
</reference>
<dbReference type="PROSITE" id="PS51482">
    <property type="entry name" value="DEGV"/>
    <property type="match status" value="1"/>
</dbReference>
<dbReference type="STRING" id="1121322.SAMN02745136_00974"/>
<dbReference type="InterPro" id="IPR003797">
    <property type="entry name" value="DegV"/>
</dbReference>
<dbReference type="PANTHER" id="PTHR33434:SF3">
    <property type="entry name" value="DEGV DOMAIN-CONTAINING PROTEIN YITS"/>
    <property type="match status" value="1"/>
</dbReference>
<organism evidence="3 4">
    <name type="scientific">Anaerocolumna jejuensis DSM 15929</name>
    <dbReference type="NCBI Taxonomy" id="1121322"/>
    <lineage>
        <taxon>Bacteria</taxon>
        <taxon>Bacillati</taxon>
        <taxon>Bacillota</taxon>
        <taxon>Clostridia</taxon>
        <taxon>Lachnospirales</taxon>
        <taxon>Lachnospiraceae</taxon>
        <taxon>Anaerocolumna</taxon>
    </lineage>
</organism>
<gene>
    <name evidence="3" type="ORF">SAMN02745136_00974</name>
</gene>
<name>A0A1M6MEW4_9FIRM</name>
<evidence type="ECO:0000313" key="3">
    <source>
        <dbReference type="EMBL" id="SHJ81893.1"/>
    </source>
</evidence>
<keyword evidence="4" id="KW-1185">Reference proteome</keyword>
<sequence>MLQFFQPVLFMAVPQINQWYAKGVRMKDFVITTDSNCDLLPGYIKEKRVGIIPHYYELNNTVYGEEVNLTPKEFYDSMRNGLMPTTMASNPAVIHSTFLEYIKEGKDILHISFSSALSGGCNNVEAGARELCEEYTDAEIVVFDTLNASLGQGLMVMKAVELKEEGKSLKEIAAWLEKHRHNFCLQFTVDNLFHLQRGGRVSKMTAIVGTMISIKPILIINNEGKLISSGTVRGRKKSLSTIVSNMVKQMGSYLGNPGTICVVHGDALEDAEYAVKLIKEEVKDASVIVNVISPSIGAHSGPGAIGICFWGENRAN</sequence>
<protein>
    <submittedName>
        <fullName evidence="3">EDD domain protein, DegV family</fullName>
    </submittedName>
</protein>